<organism evidence="5 6">
    <name type="scientific">Peribacillus deserti</name>
    <dbReference type="NCBI Taxonomy" id="673318"/>
    <lineage>
        <taxon>Bacteria</taxon>
        <taxon>Bacillati</taxon>
        <taxon>Bacillota</taxon>
        <taxon>Bacilli</taxon>
        <taxon>Bacillales</taxon>
        <taxon>Bacillaceae</taxon>
        <taxon>Peribacillus</taxon>
    </lineage>
</organism>
<evidence type="ECO:0000256" key="3">
    <source>
        <dbReference type="PROSITE-ProRule" id="PRU00335"/>
    </source>
</evidence>
<dbReference type="SUPFAM" id="SSF48498">
    <property type="entry name" value="Tetracyclin repressor-like, C-terminal domain"/>
    <property type="match status" value="1"/>
</dbReference>
<dbReference type="OrthoDB" id="9814200at2"/>
<feature type="domain" description="HTH tetR-type" evidence="4">
    <location>
        <begin position="1"/>
        <end position="59"/>
    </location>
</feature>
<evidence type="ECO:0000313" key="5">
    <source>
        <dbReference type="EMBL" id="PLT28224.1"/>
    </source>
</evidence>
<evidence type="ECO:0000259" key="4">
    <source>
        <dbReference type="PROSITE" id="PS50977"/>
    </source>
</evidence>
<dbReference type="AlphaFoldDB" id="A0A2N5M1F9"/>
<dbReference type="Pfam" id="PF00440">
    <property type="entry name" value="TetR_N"/>
    <property type="match status" value="1"/>
</dbReference>
<dbReference type="InterPro" id="IPR050624">
    <property type="entry name" value="HTH-type_Tx_Regulator"/>
</dbReference>
<keyword evidence="2 3" id="KW-0238">DNA-binding</keyword>
<dbReference type="PANTHER" id="PTHR43479">
    <property type="entry name" value="ACREF/ENVCD OPERON REPRESSOR-RELATED"/>
    <property type="match status" value="1"/>
</dbReference>
<gene>
    <name evidence="5" type="ORF">CUU66_19990</name>
</gene>
<dbReference type="InterPro" id="IPR036271">
    <property type="entry name" value="Tet_transcr_reg_TetR-rel_C_sf"/>
</dbReference>
<proteinExistence type="predicted"/>
<dbReference type="Gene3D" id="1.10.10.60">
    <property type="entry name" value="Homeodomain-like"/>
    <property type="match status" value="1"/>
</dbReference>
<keyword evidence="6" id="KW-1185">Reference proteome</keyword>
<dbReference type="SUPFAM" id="SSF46689">
    <property type="entry name" value="Homeodomain-like"/>
    <property type="match status" value="1"/>
</dbReference>
<feature type="DNA-binding region" description="H-T-H motif" evidence="3">
    <location>
        <begin position="22"/>
        <end position="41"/>
    </location>
</feature>
<dbReference type="InterPro" id="IPR009057">
    <property type="entry name" value="Homeodomain-like_sf"/>
</dbReference>
<dbReference type="InterPro" id="IPR041490">
    <property type="entry name" value="KstR2_TetR_C"/>
</dbReference>
<dbReference type="PRINTS" id="PR00455">
    <property type="entry name" value="HTHTETR"/>
</dbReference>
<dbReference type="InterPro" id="IPR001647">
    <property type="entry name" value="HTH_TetR"/>
</dbReference>
<evidence type="ECO:0000256" key="2">
    <source>
        <dbReference type="ARBA" id="ARBA00023125"/>
    </source>
</evidence>
<reference evidence="5 6" key="1">
    <citation type="submission" date="2017-11" db="EMBL/GenBank/DDBJ databases">
        <title>Comparitive Functional Genomics of Dry Heat Resistant strains isolated from the Viking Spacecraft.</title>
        <authorList>
            <person name="Seuylemezian A."/>
            <person name="Cooper K."/>
            <person name="Vaishampayan P."/>
        </authorList>
    </citation>
    <scope>NUCLEOTIDE SEQUENCE [LARGE SCALE GENOMIC DNA]</scope>
    <source>
        <strain evidence="5 6">V1-29</strain>
    </source>
</reference>
<accession>A0A2N5M1F9</accession>
<dbReference type="RefSeq" id="WP_101645164.1">
    <property type="nucleotide sequence ID" value="NZ_PGUY01000063.1"/>
</dbReference>
<name>A0A2N5M1F9_9BACI</name>
<dbReference type="PROSITE" id="PS01081">
    <property type="entry name" value="HTH_TETR_1"/>
    <property type="match status" value="1"/>
</dbReference>
<dbReference type="Gene3D" id="1.10.357.10">
    <property type="entry name" value="Tetracycline Repressor, domain 2"/>
    <property type="match status" value="1"/>
</dbReference>
<evidence type="ECO:0000256" key="1">
    <source>
        <dbReference type="ARBA" id="ARBA00022491"/>
    </source>
</evidence>
<dbReference type="PROSITE" id="PS50977">
    <property type="entry name" value="HTH_TETR_2"/>
    <property type="match status" value="1"/>
</dbReference>
<evidence type="ECO:0000313" key="6">
    <source>
        <dbReference type="Proteomes" id="UP000234748"/>
    </source>
</evidence>
<sequence>MKDKITAAAISLFDKKGFSETSIQDIVESLSVTKGTFYYYFSSKEELLKDIHLGYIDELVARQESIIHLENQNSKDKLFQIVYMLIHDIKDHGASAKVFSREIRHLSEENYQIITQKRDQFRFNIEYLLKEGMNKGEFRSSLNVPLIAFGILGVTNWSYQWYNPEGASSDREIAETFTEMILQGIEPK</sequence>
<dbReference type="Pfam" id="PF17932">
    <property type="entry name" value="TetR_C_24"/>
    <property type="match status" value="1"/>
</dbReference>
<dbReference type="PANTHER" id="PTHR43479:SF11">
    <property type="entry name" value="ACREF_ENVCD OPERON REPRESSOR-RELATED"/>
    <property type="match status" value="1"/>
</dbReference>
<protein>
    <submittedName>
        <fullName evidence="5">TetR family transcriptional regulator</fullName>
    </submittedName>
</protein>
<keyword evidence="1" id="KW-0678">Repressor</keyword>
<dbReference type="EMBL" id="PGUY01000063">
    <property type="protein sequence ID" value="PLT28224.1"/>
    <property type="molecule type" value="Genomic_DNA"/>
</dbReference>
<dbReference type="GO" id="GO:0003677">
    <property type="term" value="F:DNA binding"/>
    <property type="evidence" value="ECO:0007669"/>
    <property type="project" value="UniProtKB-UniRule"/>
</dbReference>
<comment type="caution">
    <text evidence="5">The sequence shown here is derived from an EMBL/GenBank/DDBJ whole genome shotgun (WGS) entry which is preliminary data.</text>
</comment>
<dbReference type="Proteomes" id="UP000234748">
    <property type="component" value="Unassembled WGS sequence"/>
</dbReference>
<dbReference type="InterPro" id="IPR023772">
    <property type="entry name" value="DNA-bd_HTH_TetR-type_CS"/>
</dbReference>